<evidence type="ECO:0000313" key="1">
    <source>
        <dbReference type="EMBL" id="KAA1253145.1"/>
    </source>
</evidence>
<organism evidence="1 2">
    <name type="scientific">Vibrio cholerae</name>
    <dbReference type="NCBI Taxonomy" id="666"/>
    <lineage>
        <taxon>Bacteria</taxon>
        <taxon>Pseudomonadati</taxon>
        <taxon>Pseudomonadota</taxon>
        <taxon>Gammaproteobacteria</taxon>
        <taxon>Vibrionales</taxon>
        <taxon>Vibrionaceae</taxon>
        <taxon>Vibrio</taxon>
    </lineage>
</organism>
<reference evidence="1 2" key="1">
    <citation type="submission" date="2019-09" db="EMBL/GenBank/DDBJ databases">
        <authorList>
            <person name="Kritzky A."/>
            <person name="Schelkanova E.Y."/>
            <person name="Alkhova Z.V."/>
            <person name="Smirnova N.I."/>
        </authorList>
    </citation>
    <scope>NUCLEOTIDE SEQUENCE [LARGE SCALE GENOMIC DNA]</scope>
    <source>
        <strain evidence="1 2">M1526</strain>
    </source>
</reference>
<dbReference type="AlphaFoldDB" id="A0A5B1BZD8"/>
<evidence type="ECO:0000313" key="2">
    <source>
        <dbReference type="Proteomes" id="UP000323225"/>
    </source>
</evidence>
<dbReference type="Proteomes" id="UP000323225">
    <property type="component" value="Unassembled WGS sequence"/>
</dbReference>
<proteinExistence type="predicted"/>
<sequence length="284" mass="33054">MNFEFGDLVKICKLKKVNRLLFALDSFEYSNPIFAFAYKHTPEGIQVCDETVEWIKTSRRCCDSNDGINSADYKIGKLLDKLLSSSEDFDFFEFGFIDNISKAFTSYLSFNRSSDRADLHDSMKSLIRSQHAAFHDNSKYSKIVYGKHVLNKDEFTRKFAEFLMDYCIENNEKVNMVSDQNSVIQLFPNIIELSEKFMESSGILLGDKNQQLNTLSLLTTSRIIHIGWSYQDITDEAVWPIVERIYGESNSENFERLMKEKSNEVMAYFMLDVNFIKSFRLKVE</sequence>
<gene>
    <name evidence="1" type="ORF">F0M16_19095</name>
</gene>
<dbReference type="EMBL" id="VUAA01000027">
    <property type="protein sequence ID" value="KAA1253145.1"/>
    <property type="molecule type" value="Genomic_DNA"/>
</dbReference>
<comment type="caution">
    <text evidence="1">The sequence shown here is derived from an EMBL/GenBank/DDBJ whole genome shotgun (WGS) entry which is preliminary data.</text>
</comment>
<accession>A0A5B1BZD8</accession>
<protein>
    <submittedName>
        <fullName evidence="1">Uncharacterized protein</fullName>
    </submittedName>
</protein>
<name>A0A5B1BZD8_VIBCL</name>